<dbReference type="PANTHER" id="PTHR31639">
    <property type="entry name" value="F-BOX PROTEIN-LIKE"/>
    <property type="match status" value="1"/>
</dbReference>
<protein>
    <recommendedName>
        <fullName evidence="2">F-box/LRR-repeat protein 15/At3g58940/PEG3-like LRR domain-containing protein</fullName>
    </recommendedName>
</protein>
<dbReference type="SUPFAM" id="SSF52047">
    <property type="entry name" value="RNI-like"/>
    <property type="match status" value="1"/>
</dbReference>
<reference evidence="3" key="1">
    <citation type="submission" date="2022-07" db="EMBL/GenBank/DDBJ databases">
        <authorList>
            <person name="Macas J."/>
            <person name="Novak P."/>
            <person name="Neumann P."/>
        </authorList>
    </citation>
    <scope>NUCLEOTIDE SEQUENCE</scope>
</reference>
<comment type="caution">
    <text evidence="3">The sequence shown here is derived from an EMBL/GenBank/DDBJ whole genome shotgun (WGS) entry which is preliminary data.</text>
</comment>
<proteinExistence type="predicted"/>
<dbReference type="OrthoDB" id="10289558at2759"/>
<keyword evidence="4" id="KW-1185">Reference proteome</keyword>
<dbReference type="InterPro" id="IPR055411">
    <property type="entry name" value="LRR_FXL15/At3g58940/PEG3-like"/>
</dbReference>
<evidence type="ECO:0000313" key="3">
    <source>
        <dbReference type="EMBL" id="CAH9093418.1"/>
    </source>
</evidence>
<feature type="compositionally biased region" description="Acidic residues" evidence="1">
    <location>
        <begin position="230"/>
        <end position="248"/>
    </location>
</feature>
<feature type="region of interest" description="Disordered" evidence="1">
    <location>
        <begin position="225"/>
        <end position="277"/>
    </location>
</feature>
<feature type="domain" description="F-box/LRR-repeat protein 15/At3g58940/PEG3-like LRR" evidence="2">
    <location>
        <begin position="100"/>
        <end position="214"/>
    </location>
</feature>
<dbReference type="Pfam" id="PF24758">
    <property type="entry name" value="LRR_At5g56370"/>
    <property type="match status" value="1"/>
</dbReference>
<gene>
    <name evidence="3" type="ORF">CEURO_LOCUS12356</name>
</gene>
<dbReference type="AlphaFoldDB" id="A0A9P1EBQ4"/>
<accession>A0A9P1EBQ4</accession>
<dbReference type="Proteomes" id="UP001152484">
    <property type="component" value="Unassembled WGS sequence"/>
</dbReference>
<evidence type="ECO:0000256" key="1">
    <source>
        <dbReference type="SAM" id="MobiDB-lite"/>
    </source>
</evidence>
<dbReference type="EMBL" id="CAMAPE010000030">
    <property type="protein sequence ID" value="CAH9093418.1"/>
    <property type="molecule type" value="Genomic_DNA"/>
</dbReference>
<dbReference type="InterPro" id="IPR036047">
    <property type="entry name" value="F-box-like_dom_sf"/>
</dbReference>
<evidence type="ECO:0000259" key="2">
    <source>
        <dbReference type="Pfam" id="PF24758"/>
    </source>
</evidence>
<dbReference type="PANTHER" id="PTHR31639:SF256">
    <property type="entry name" value="OS07G0242900 PROTEIN"/>
    <property type="match status" value="1"/>
</dbReference>
<name>A0A9P1EBQ4_CUSEU</name>
<feature type="compositionally biased region" description="Acidic residues" evidence="1">
    <location>
        <begin position="256"/>
        <end position="265"/>
    </location>
</feature>
<sequence length="465" mass="53143">MEERDRISELPADIVDKIMGKLWIGEAATMAVLNTVWRDAWYNLTELDFDDSFHHNIYSDYDDDPATWHDTVNDYLKKHNGNIKKFVVYFGQQVYIGEFDKLFLSVTKKGVQELDLQIYSDDGRDYRLPPCILKCPTLKTFRACGVKIDQITPRCMFPNVTFISFDGVHFDARSLQLHVVELPKLQRLILRRCKNIYHFNITAPKLGFLSIEECYIGSDDERNKDNDDYHSDDDDYYSDDDVDFNSDDDDHRYAGDNDDESDYDDGSSSGGDDDRNMFRYNPAKGKDTIVGGFFPANLDLGSVCRLHLCCNAIGGVVDDFGRKGLQMPALDVKYLNLSGVYYLGSDNNSKFVNLLRSCPKLCKLEICFKLHGLDSPTCSESVSNLLEGLHKLHHRHNDLHTLMLNLYLASKSEVQFITGLIGCFPTCKKVFIFCQIRFPSKEKAKVRKEILSSSRALSTAKVYLK</sequence>
<evidence type="ECO:0000313" key="4">
    <source>
        <dbReference type="Proteomes" id="UP001152484"/>
    </source>
</evidence>
<dbReference type="SUPFAM" id="SSF81383">
    <property type="entry name" value="F-box domain"/>
    <property type="match status" value="1"/>
</dbReference>
<organism evidence="3 4">
    <name type="scientific">Cuscuta europaea</name>
    <name type="common">European dodder</name>
    <dbReference type="NCBI Taxonomy" id="41803"/>
    <lineage>
        <taxon>Eukaryota</taxon>
        <taxon>Viridiplantae</taxon>
        <taxon>Streptophyta</taxon>
        <taxon>Embryophyta</taxon>
        <taxon>Tracheophyta</taxon>
        <taxon>Spermatophyta</taxon>
        <taxon>Magnoliopsida</taxon>
        <taxon>eudicotyledons</taxon>
        <taxon>Gunneridae</taxon>
        <taxon>Pentapetalae</taxon>
        <taxon>asterids</taxon>
        <taxon>lamiids</taxon>
        <taxon>Solanales</taxon>
        <taxon>Convolvulaceae</taxon>
        <taxon>Cuscuteae</taxon>
        <taxon>Cuscuta</taxon>
        <taxon>Cuscuta subgen. Cuscuta</taxon>
    </lineage>
</organism>